<proteinExistence type="predicted"/>
<dbReference type="OrthoDB" id="9822671at2"/>
<sequence length="211" mass="23303">MSGKVALLSAGSATAAVGGISTAVYLSKSETIKSKAEKEDLKLIKYKDLLSWKTAFKGLKSKSEVIEELKKSDSSITNSSDLDKGGNALKSFCKASLEKPYDPKEKLFSQVKGWCVQIPLTVQDQLLSSGKELESNWESKFGKIKTSDTDQLKEDLKAINNQITGELTSETDKDKFVAALQKWCEDNLKKNLIDADSILEKAKRRCLKNDN</sequence>
<evidence type="ECO:0000313" key="1">
    <source>
        <dbReference type="EMBL" id="CBY92216.1"/>
    </source>
</evidence>
<dbReference type="Proteomes" id="UP000008637">
    <property type="component" value="Chromosome"/>
</dbReference>
<dbReference type="HOGENOM" id="CLU_109325_0_0_14"/>
<dbReference type="KEGG" id="mha:HF1_02080"/>
<protein>
    <submittedName>
        <fullName evidence="1">Uncharacterized protein</fullName>
    </submittedName>
</protein>
<keyword evidence="2" id="KW-1185">Reference proteome</keyword>
<evidence type="ECO:0000313" key="2">
    <source>
        <dbReference type="Proteomes" id="UP000008637"/>
    </source>
</evidence>
<dbReference type="AlphaFoldDB" id="E8ZKQ0"/>
<reference evidence="1 2" key="1">
    <citation type="journal article" date="2011" name="J. Bacteriol.">
        <title>Complete genome sequence of Mycoplasma haemofelis, a hemotropic mycoplasma.</title>
        <authorList>
            <person name="Barker E.N."/>
            <person name="Helps C.R."/>
            <person name="Peters I.R."/>
            <person name="Darby A.C."/>
            <person name="Radford A.D."/>
            <person name="Tasker S."/>
        </authorList>
    </citation>
    <scope>NUCLEOTIDE SEQUENCE [LARGE SCALE GENOMIC DNA]</scope>
    <source>
        <strain evidence="1 2">Langford 1</strain>
    </source>
</reference>
<gene>
    <name evidence="1" type="ordered locus">HF1_02080</name>
</gene>
<accession>E8ZKQ0</accession>
<name>E8ZKQ0_MYCHL</name>
<dbReference type="EMBL" id="FR773153">
    <property type="protein sequence ID" value="CBY92216.1"/>
    <property type="molecule type" value="Genomic_DNA"/>
</dbReference>
<organism evidence="1 2">
    <name type="scientific">Mycoplasma haemofelis (strain Langford 1)</name>
    <name type="common">Haemobartonella felis</name>
    <dbReference type="NCBI Taxonomy" id="941640"/>
    <lineage>
        <taxon>Bacteria</taxon>
        <taxon>Bacillati</taxon>
        <taxon>Mycoplasmatota</taxon>
        <taxon>Mollicutes</taxon>
        <taxon>Mycoplasmataceae</taxon>
        <taxon>Mycoplasma</taxon>
    </lineage>
</organism>